<evidence type="ECO:0000313" key="1">
    <source>
        <dbReference type="EMBL" id="AOP54400.1"/>
    </source>
</evidence>
<keyword evidence="5" id="KW-1185">Reference proteome</keyword>
<dbReference type="OrthoDB" id="157052at2"/>
<protein>
    <recommendedName>
        <fullName evidence="7">SalK</fullName>
    </recommendedName>
</protein>
<dbReference type="EMBL" id="CP017150">
    <property type="protein sequence ID" value="AOP54400.1"/>
    <property type="molecule type" value="Genomic_DNA"/>
</dbReference>
<dbReference type="PATRIC" id="fig|1703.10.peg.2778"/>
<dbReference type="Proteomes" id="UP000282731">
    <property type="component" value="Chromosome"/>
</dbReference>
<evidence type="ECO:0000313" key="2">
    <source>
        <dbReference type="EMBL" id="AZT99190.1"/>
    </source>
</evidence>
<reference evidence="4" key="2">
    <citation type="submission" date="2016-09" db="EMBL/GenBank/DDBJ databases">
        <title>Complete Genome Sequence of Brevibacterium linens SMQ-1335.</title>
        <authorList>
            <person name="de Melo A.G."/>
            <person name="Labrie S.J."/>
            <person name="Dumaresq J."/>
            <person name="Roberts R.J."/>
            <person name="Tremblay D.M."/>
            <person name="Moineau S."/>
        </authorList>
    </citation>
    <scope>NUCLEOTIDE SEQUENCE [LARGE SCALE GENOMIC DNA]</scope>
    <source>
        <strain evidence="4">SMQ-1335</strain>
    </source>
</reference>
<dbReference type="eggNOG" id="COG1846">
    <property type="taxonomic scope" value="Bacteria"/>
</dbReference>
<reference evidence="3" key="4">
    <citation type="submission" date="2017-03" db="EMBL/GenBank/DDBJ databases">
        <authorList>
            <person name="Afonso C.L."/>
            <person name="Miller P.J."/>
            <person name="Scott M.A."/>
            <person name="Spackman E."/>
            <person name="Goraichik I."/>
            <person name="Dimitrov K.M."/>
            <person name="Suarez D.L."/>
            <person name="Swayne D.E."/>
        </authorList>
    </citation>
    <scope>NUCLEOTIDE SEQUENCE [LARGE SCALE GENOMIC DNA]</scope>
    <source>
        <strain evidence="3">ATCC 9175</strain>
    </source>
</reference>
<dbReference type="EMBL" id="FXZB01000020">
    <property type="protein sequence ID" value="SMX91718.1"/>
    <property type="molecule type" value="Genomic_DNA"/>
</dbReference>
<reference evidence="1" key="1">
    <citation type="submission" date="2016-09" db="EMBL/GenBank/DDBJ databases">
        <title>Complete Genome Sequence of Brevibacterium aurantiacum SMQ-1335.</title>
        <authorList>
            <person name="de Melo A.G."/>
            <person name="Labrie S.J."/>
            <person name="Dumaresq J."/>
            <person name="Roberts R.J."/>
            <person name="Tremblay D.M."/>
            <person name="Moineau S."/>
        </authorList>
    </citation>
    <scope>NUCLEOTIDE SEQUENCE</scope>
    <source>
        <strain evidence="1">SMQ-1335</strain>
    </source>
</reference>
<dbReference type="Pfam" id="PF21863">
    <property type="entry name" value="HTH_67"/>
    <property type="match status" value="1"/>
</dbReference>
<proteinExistence type="predicted"/>
<sequence length="306" mass="32747">MNSQRTQNIRTVSSRLNSFHSAMYFSETVGREYAKHGLEPGVEGNLAGRSAPLGRVNAGVVSAAYYNYSHAFLSTQFPKIWDTASPETMVQARFDAVAAFMAELFDSREDIALLTEAATQVATAVEPVLANMDFSGRVLAQATADALTAHKPNTAFERLWGVATIAREFRGDGHVASLVTTGVPGIDALMLDVATGASFKPRAAQKTRGYTDEEWKAAQSRLAEAGLITVGEDERGFDLPAITDAGRDLKEQVEQLTDGTVAAAWSVLSDEEIEALVSPSRSLIKVLAQSGAFPASVFAQPAKKTS</sequence>
<reference evidence="2 6" key="6">
    <citation type="submission" date="2019-01" db="EMBL/GenBank/DDBJ databases">
        <title>Comparative genomic analysis of Brevibacterium aurantiacum sheds light on its evolution and its adaptation to smear-ripened cheeses.</title>
        <authorList>
            <person name="Moineau S."/>
        </authorList>
    </citation>
    <scope>NUCLEOTIDE SEQUENCE [LARGE SCALE GENOMIC DNA]</scope>
    <source>
        <strain evidence="2 6">SMQ-1420</strain>
    </source>
</reference>
<evidence type="ECO:0000313" key="3">
    <source>
        <dbReference type="EMBL" id="SMX91718.1"/>
    </source>
</evidence>
<name>A0A1D7W606_BREAU</name>
<accession>A0A2H1JWR0</accession>
<organism evidence="1 4">
    <name type="scientific">Brevibacterium aurantiacum</name>
    <dbReference type="NCBI Taxonomy" id="273384"/>
    <lineage>
        <taxon>Bacteria</taxon>
        <taxon>Bacillati</taxon>
        <taxon>Actinomycetota</taxon>
        <taxon>Actinomycetes</taxon>
        <taxon>Micrococcales</taxon>
        <taxon>Brevibacteriaceae</taxon>
        <taxon>Brevibacterium</taxon>
    </lineage>
</organism>
<evidence type="ECO:0008006" key="7">
    <source>
        <dbReference type="Google" id="ProtNLM"/>
    </source>
</evidence>
<dbReference type="KEGG" id="blin:BLSMQ_2694"/>
<dbReference type="EMBL" id="CP025334">
    <property type="protein sequence ID" value="AZT99190.1"/>
    <property type="molecule type" value="Genomic_DNA"/>
</dbReference>
<accession>A0A1D7W606</accession>
<dbReference type="NCBIfam" id="NF047719">
    <property type="entry name" value="SCO6745_fam_HTH"/>
    <property type="match status" value="1"/>
</dbReference>
<dbReference type="RefSeq" id="WP_069601392.1">
    <property type="nucleotide sequence ID" value="NZ_BJME01000019.1"/>
</dbReference>
<evidence type="ECO:0000313" key="4">
    <source>
        <dbReference type="Proteomes" id="UP000094793"/>
    </source>
</evidence>
<gene>
    <name evidence="3" type="ORF">BAUR9175_02862</name>
    <name evidence="1" type="ORF">BLSMQ_2694</name>
    <name evidence="2" type="ORF">CXR27_13940</name>
</gene>
<reference evidence="2 6" key="5">
    <citation type="submission" date="2017-12" db="EMBL/GenBank/DDBJ databases">
        <authorList>
            <person name="Levesque S."/>
        </authorList>
    </citation>
    <scope>NUCLEOTIDE SEQUENCE [LARGE SCALE GENOMIC DNA]</scope>
    <source>
        <strain evidence="2 6">SMQ-1420</strain>
    </source>
</reference>
<dbReference type="InterPro" id="IPR054058">
    <property type="entry name" value="HTH_67"/>
</dbReference>
<dbReference type="Proteomes" id="UP000234525">
    <property type="component" value="Unassembled WGS sequence"/>
</dbReference>
<evidence type="ECO:0000313" key="6">
    <source>
        <dbReference type="Proteomes" id="UP000282731"/>
    </source>
</evidence>
<evidence type="ECO:0000313" key="5">
    <source>
        <dbReference type="Proteomes" id="UP000234525"/>
    </source>
</evidence>
<dbReference type="Proteomes" id="UP000094793">
    <property type="component" value="Chromosome"/>
</dbReference>
<dbReference type="AlphaFoldDB" id="A0A1D7W606"/>
<reference evidence="5" key="3">
    <citation type="submission" date="2017-03" db="EMBL/GenBank/DDBJ databases">
        <authorList>
            <person name="Monnet C."/>
        </authorList>
    </citation>
    <scope>NUCLEOTIDE SEQUENCE [LARGE SCALE GENOMIC DNA]</scope>
    <source>
        <strain evidence="5">ATCC 9175</strain>
    </source>
</reference>